<dbReference type="GO" id="GO:0005506">
    <property type="term" value="F:iron ion binding"/>
    <property type="evidence" value="ECO:0007669"/>
    <property type="project" value="InterPro"/>
</dbReference>
<organism evidence="8 9">
    <name type="scientific">Diaphorobacter aerolatus</name>
    <dbReference type="NCBI Taxonomy" id="1288495"/>
    <lineage>
        <taxon>Bacteria</taxon>
        <taxon>Pseudomonadati</taxon>
        <taxon>Pseudomonadota</taxon>
        <taxon>Betaproteobacteria</taxon>
        <taxon>Burkholderiales</taxon>
        <taxon>Comamonadaceae</taxon>
        <taxon>Diaphorobacter</taxon>
    </lineage>
</organism>
<reference evidence="8 9" key="1">
    <citation type="submission" date="2020-08" db="EMBL/GenBank/DDBJ databases">
        <title>Genome sequence of Diaphorobacter aerolatus KACC 16536T.</title>
        <authorList>
            <person name="Hyun D.-W."/>
            <person name="Bae J.-W."/>
        </authorList>
    </citation>
    <scope>NUCLEOTIDE SEQUENCE [LARGE SCALE GENOMIC DNA]</scope>
    <source>
        <strain evidence="8 9">KACC 16536</strain>
    </source>
</reference>
<feature type="binding site" description="covalent" evidence="6">
    <location>
        <position position="71"/>
    </location>
    <ligand>
        <name>heme c</name>
        <dbReference type="ChEBI" id="CHEBI:61717"/>
    </ligand>
</feature>
<keyword evidence="1" id="KW-0813">Transport</keyword>
<evidence type="ECO:0000256" key="6">
    <source>
        <dbReference type="PIRSR" id="PIRSR602324-1"/>
    </source>
</evidence>
<dbReference type="AlphaFoldDB" id="A0A7H0GQT5"/>
<sequence>MGGLIFAAPSFANLALAQKNACMACHSVDKKLVGPAYLEVAKKYEGQADAQAALAKSIKAGGSGKWGPVPMPAQAALSDADASTLAGWILGGAK</sequence>
<dbReference type="EMBL" id="CP060783">
    <property type="protein sequence ID" value="QNP50651.1"/>
    <property type="molecule type" value="Genomic_DNA"/>
</dbReference>
<keyword evidence="4" id="KW-0249">Electron transport</keyword>
<dbReference type="InterPro" id="IPR002324">
    <property type="entry name" value="Cyt_c_ID"/>
</dbReference>
<feature type="binding site" description="covalent" evidence="6">
    <location>
        <position position="26"/>
    </location>
    <ligand>
        <name>heme c</name>
        <dbReference type="ChEBI" id="CHEBI:61717"/>
    </ligand>
</feature>
<evidence type="ECO:0000256" key="3">
    <source>
        <dbReference type="ARBA" id="ARBA00022723"/>
    </source>
</evidence>
<evidence type="ECO:0000256" key="4">
    <source>
        <dbReference type="ARBA" id="ARBA00022982"/>
    </source>
</evidence>
<dbReference type="PRINTS" id="PR00606">
    <property type="entry name" value="CYTCHROMECID"/>
</dbReference>
<dbReference type="Pfam" id="PF00034">
    <property type="entry name" value="Cytochrom_C"/>
    <property type="match status" value="1"/>
</dbReference>
<dbReference type="SUPFAM" id="SSF46626">
    <property type="entry name" value="Cytochrome c"/>
    <property type="match status" value="1"/>
</dbReference>
<proteinExistence type="predicted"/>
<dbReference type="GO" id="GO:0020037">
    <property type="term" value="F:heme binding"/>
    <property type="evidence" value="ECO:0007669"/>
    <property type="project" value="InterPro"/>
</dbReference>
<evidence type="ECO:0000259" key="7">
    <source>
        <dbReference type="PROSITE" id="PS51007"/>
    </source>
</evidence>
<keyword evidence="2 6" id="KW-0349">Heme</keyword>
<gene>
    <name evidence="8" type="ORF">H9K75_21760</name>
</gene>
<keyword evidence="3 6" id="KW-0479">Metal-binding</keyword>
<feature type="domain" description="Cytochrome c" evidence="7">
    <location>
        <begin position="1"/>
        <end position="93"/>
    </location>
</feature>
<feature type="binding site" description="covalent" evidence="6">
    <location>
        <position position="22"/>
    </location>
    <ligand>
        <name>heme c</name>
        <dbReference type="ChEBI" id="CHEBI:61717"/>
    </ligand>
</feature>
<protein>
    <submittedName>
        <fullName evidence="8">C-type cytochrome</fullName>
    </submittedName>
</protein>
<dbReference type="InterPro" id="IPR036909">
    <property type="entry name" value="Cyt_c-like_dom_sf"/>
</dbReference>
<dbReference type="KEGG" id="daer:H9K75_21760"/>
<name>A0A7H0GQT5_9BURK</name>
<dbReference type="Gene3D" id="1.10.760.10">
    <property type="entry name" value="Cytochrome c-like domain"/>
    <property type="match status" value="1"/>
</dbReference>
<dbReference type="Proteomes" id="UP000516028">
    <property type="component" value="Chromosome"/>
</dbReference>
<dbReference type="GO" id="GO:0009055">
    <property type="term" value="F:electron transfer activity"/>
    <property type="evidence" value="ECO:0007669"/>
    <property type="project" value="InterPro"/>
</dbReference>
<dbReference type="PROSITE" id="PS51007">
    <property type="entry name" value="CYTC"/>
    <property type="match status" value="1"/>
</dbReference>
<evidence type="ECO:0000256" key="1">
    <source>
        <dbReference type="ARBA" id="ARBA00022448"/>
    </source>
</evidence>
<evidence type="ECO:0000256" key="2">
    <source>
        <dbReference type="ARBA" id="ARBA00022617"/>
    </source>
</evidence>
<keyword evidence="5 6" id="KW-0408">Iron</keyword>
<evidence type="ECO:0000313" key="8">
    <source>
        <dbReference type="EMBL" id="QNP50651.1"/>
    </source>
</evidence>
<keyword evidence="9" id="KW-1185">Reference proteome</keyword>
<evidence type="ECO:0000256" key="5">
    <source>
        <dbReference type="ARBA" id="ARBA00023004"/>
    </source>
</evidence>
<dbReference type="InterPro" id="IPR009056">
    <property type="entry name" value="Cyt_c-like_dom"/>
</dbReference>
<accession>A0A7H0GQT5</accession>
<comment type="PTM">
    <text evidence="6">Binds 1 heme c group covalently per subunit.</text>
</comment>
<evidence type="ECO:0000313" key="9">
    <source>
        <dbReference type="Proteomes" id="UP000516028"/>
    </source>
</evidence>